<name>A0ABY7TPY1_9SPHN</name>
<dbReference type="Proteomes" id="UP001220395">
    <property type="component" value="Chromosome"/>
</dbReference>
<dbReference type="InterPro" id="IPR025365">
    <property type="entry name" value="DUF4269"/>
</dbReference>
<dbReference type="RefSeq" id="WP_273690791.1">
    <property type="nucleotide sequence ID" value="NZ_CP117411.1"/>
</dbReference>
<proteinExistence type="predicted"/>
<dbReference type="Pfam" id="PF14091">
    <property type="entry name" value="DUF4269"/>
    <property type="match status" value="1"/>
</dbReference>
<evidence type="ECO:0000313" key="2">
    <source>
        <dbReference type="Proteomes" id="UP001220395"/>
    </source>
</evidence>
<protein>
    <submittedName>
        <fullName evidence="1">DUF4269 domain-containing protein</fullName>
    </submittedName>
</protein>
<dbReference type="EMBL" id="CP117411">
    <property type="protein sequence ID" value="WCT75178.1"/>
    <property type="molecule type" value="Genomic_DNA"/>
</dbReference>
<evidence type="ECO:0000313" key="1">
    <source>
        <dbReference type="EMBL" id="WCT75178.1"/>
    </source>
</evidence>
<keyword evidence="2" id="KW-1185">Reference proteome</keyword>
<organism evidence="1 2">
    <name type="scientific">Sphingomonas naphthae</name>
    <dbReference type="NCBI Taxonomy" id="1813468"/>
    <lineage>
        <taxon>Bacteria</taxon>
        <taxon>Pseudomonadati</taxon>
        <taxon>Pseudomonadota</taxon>
        <taxon>Alphaproteobacteria</taxon>
        <taxon>Sphingomonadales</taxon>
        <taxon>Sphingomonadaceae</taxon>
        <taxon>Sphingomonas</taxon>
    </lineage>
</organism>
<accession>A0ABY7TPY1</accession>
<reference evidence="1 2" key="1">
    <citation type="submission" date="2023-02" db="EMBL/GenBank/DDBJ databases">
        <title>Genome sequence of Sphingomonas naphthae.</title>
        <authorList>
            <person name="Kim S."/>
            <person name="Heo J."/>
            <person name="Kwon S.-W."/>
        </authorList>
    </citation>
    <scope>NUCLEOTIDE SEQUENCE [LARGE SCALE GENOMIC DNA]</scope>
    <source>
        <strain evidence="1 2">KACC 18716</strain>
    </source>
</reference>
<sequence length="183" mass="20288">MAGNPVTPTDARPAWRQALDAIGLLARLADFDPHVAGTLPIGLDRADSDIDILCHATDLAAFADRLWAGWRDEADFAIHQWTVVPHAIVARFRRDGWPFEIFAVGEPVERQAGWRHFVVERRLLDLAPPRFRTAIRDRRHTGEKTEPAFAAALGLTGDPYVAMLGLYDADDSHLAALLRSSGF</sequence>
<gene>
    <name evidence="1" type="ORF">PQ455_08160</name>
</gene>